<evidence type="ECO:0000313" key="6">
    <source>
        <dbReference type="Proteomes" id="UP000020938"/>
    </source>
</evidence>
<dbReference type="AlphaFoldDB" id="A0A016ECV9"/>
<gene>
    <name evidence="5" type="ORF">M123_0672</name>
</gene>
<reference evidence="5 6" key="1">
    <citation type="submission" date="2014-02" db="EMBL/GenBank/DDBJ databases">
        <authorList>
            <person name="Sears C."/>
            <person name="Carroll K."/>
            <person name="Sack B.R."/>
            <person name="Qadri F."/>
            <person name="Myers L.L."/>
            <person name="Chung G.-T."/>
            <person name="Escheverria P."/>
            <person name="Fraser C.M."/>
            <person name="Sadzewicz L."/>
            <person name="Shefchek K.A."/>
            <person name="Tallon L."/>
            <person name="Das S.P."/>
            <person name="Daugherty S."/>
            <person name="Mongodin E.F."/>
        </authorList>
    </citation>
    <scope>NUCLEOTIDE SEQUENCE [LARGE SCALE GENOMIC DNA]</scope>
    <source>
        <strain evidence="5 6">3976T8</strain>
    </source>
</reference>
<feature type="chain" id="PRO_5001484780" evidence="3">
    <location>
        <begin position="24"/>
        <end position="362"/>
    </location>
</feature>
<dbReference type="InterPro" id="IPR028081">
    <property type="entry name" value="Leu-bd"/>
</dbReference>
<dbReference type="Pfam" id="PF13458">
    <property type="entry name" value="Peripla_BP_6"/>
    <property type="match status" value="1"/>
</dbReference>
<dbReference type="Gene3D" id="3.40.50.2300">
    <property type="match status" value="2"/>
</dbReference>
<sequence length="362" mass="39737">MKKVLSIIVLCAVCLIGFNSCQSGNNENIHLDLVFPLTGNGAAASEATINAINLCVDKWNAAGGINGYPIKVECHDSKGQTKEAINIARKITSTDNANIVISAMSTVSLGMLPILEEHKIIHLAFSGANSLLTNNPKYVIRGSISPKQIGEAVIKDMTTKFSGKDLIIFYCNNEFGQGYLDATLQATKASGLSECKTIGYDESDLSYRNIILKAGLSNNNVLFVIGQQESLGRLIKQIRESGYDGIILSEPNITSASTLSVLSKDILNNVYYISVIQTDKVDLIRDEYYKKHHQKPSELALDAYNNTDLILTLYEKINGNPELLKCDSLMKVQFDGLFGPTRVVDSEIKYNLQLKECIDLIK</sequence>
<accession>A0A016ECV9</accession>
<evidence type="ECO:0000259" key="4">
    <source>
        <dbReference type="Pfam" id="PF13458"/>
    </source>
</evidence>
<keyword evidence="2 3" id="KW-0732">Signal</keyword>
<dbReference type="RefSeq" id="WP_032597686.1">
    <property type="nucleotide sequence ID" value="NZ_JGDS01000034.1"/>
</dbReference>
<dbReference type="PATRIC" id="fig|1339314.3.peg.918"/>
<feature type="domain" description="Leucine-binding protein" evidence="4">
    <location>
        <begin position="34"/>
        <end position="342"/>
    </location>
</feature>
<comment type="caution">
    <text evidence="5">The sequence shown here is derived from an EMBL/GenBank/DDBJ whole genome shotgun (WGS) entry which is preliminary data.</text>
</comment>
<dbReference type="SUPFAM" id="SSF53822">
    <property type="entry name" value="Periplasmic binding protein-like I"/>
    <property type="match status" value="1"/>
</dbReference>
<evidence type="ECO:0000256" key="3">
    <source>
        <dbReference type="SAM" id="SignalP"/>
    </source>
</evidence>
<organism evidence="5 6">
    <name type="scientific">Bacteroides fragilis str. 3976T8</name>
    <dbReference type="NCBI Taxonomy" id="1339314"/>
    <lineage>
        <taxon>Bacteria</taxon>
        <taxon>Pseudomonadati</taxon>
        <taxon>Bacteroidota</taxon>
        <taxon>Bacteroidia</taxon>
        <taxon>Bacteroidales</taxon>
        <taxon>Bacteroidaceae</taxon>
        <taxon>Bacteroides</taxon>
    </lineage>
</organism>
<protein>
    <submittedName>
        <fullName evidence="5">Periplasmic binding domain protein</fullName>
    </submittedName>
</protein>
<dbReference type="Proteomes" id="UP000020938">
    <property type="component" value="Unassembled WGS sequence"/>
</dbReference>
<proteinExistence type="inferred from homology"/>
<dbReference type="InterPro" id="IPR051010">
    <property type="entry name" value="BCAA_transport"/>
</dbReference>
<name>A0A016ECV9_BACFG</name>
<dbReference type="PANTHER" id="PTHR30483:SF6">
    <property type="entry name" value="PERIPLASMIC BINDING PROTEIN OF ABC TRANSPORTER FOR NATURAL AMINO ACIDS"/>
    <property type="match status" value="1"/>
</dbReference>
<dbReference type="InterPro" id="IPR028082">
    <property type="entry name" value="Peripla_BP_I"/>
</dbReference>
<evidence type="ECO:0000256" key="1">
    <source>
        <dbReference type="ARBA" id="ARBA00010062"/>
    </source>
</evidence>
<dbReference type="PANTHER" id="PTHR30483">
    <property type="entry name" value="LEUCINE-SPECIFIC-BINDING PROTEIN"/>
    <property type="match status" value="1"/>
</dbReference>
<comment type="similarity">
    <text evidence="1">Belongs to the leucine-binding protein family.</text>
</comment>
<dbReference type="EMBL" id="JGDS01000034">
    <property type="protein sequence ID" value="EXZ74941.1"/>
    <property type="molecule type" value="Genomic_DNA"/>
</dbReference>
<evidence type="ECO:0000256" key="2">
    <source>
        <dbReference type="ARBA" id="ARBA00022729"/>
    </source>
</evidence>
<evidence type="ECO:0000313" key="5">
    <source>
        <dbReference type="EMBL" id="EXZ74941.1"/>
    </source>
</evidence>
<feature type="signal peptide" evidence="3">
    <location>
        <begin position="1"/>
        <end position="23"/>
    </location>
</feature>